<sequence>MVGYSGKVLCDICEAAIPAQKLLRMPYSIENGVRRYEKPVCDAHECQRLFERKASIPEYLFRKQVEFHRSVIQGRTQACEEYKAKIAAKQSTQNDENREIALQMVVAESLDPTEFPVLALPTGPDKVSELTESRIAKYRKHLDTIVEKAFSVDAQEQIVTEAVPPSFKRHAKMEERKKKHQDIGVLNDQFCTTCKGGCCVSGNDHAYLSENTILRIRRANPDLEATDIVALYLDALDVNVMSSSCINHTAVGCALNRDLRSDICNQFFCEHIHAFSEQMIEDKSIVRGAIVVNRSQNLWDSENADESEIVATLVVTPQRIKVVNLD</sequence>
<keyword evidence="2" id="KW-1185">Reference proteome</keyword>
<proteinExistence type="predicted"/>
<dbReference type="AlphaFoldDB" id="A0A1Y0I943"/>
<protein>
    <submittedName>
        <fullName evidence="1">Uncharacterized protein</fullName>
    </submittedName>
</protein>
<dbReference type="EMBL" id="CP021425">
    <property type="protein sequence ID" value="ARU56699.1"/>
    <property type="molecule type" value="Genomic_DNA"/>
</dbReference>
<name>A0A1Y0I943_9GAMM</name>
<reference evidence="1 2" key="1">
    <citation type="submission" date="2017-05" db="EMBL/GenBank/DDBJ databases">
        <title>Genomic insights into alkan degradation activity of Oleiphilus messinensis.</title>
        <authorList>
            <person name="Kozyavkin S.A."/>
            <person name="Slesarev A.I."/>
            <person name="Golyshin P.N."/>
            <person name="Korzhenkov A."/>
            <person name="Golyshina O.N."/>
            <person name="Toshchakov S.V."/>
        </authorList>
    </citation>
    <scope>NUCLEOTIDE SEQUENCE [LARGE SCALE GENOMIC DNA]</scope>
    <source>
        <strain evidence="1 2">ME102</strain>
    </source>
</reference>
<accession>A0A1Y0I943</accession>
<evidence type="ECO:0000313" key="2">
    <source>
        <dbReference type="Proteomes" id="UP000196027"/>
    </source>
</evidence>
<dbReference type="KEGG" id="ome:OLMES_2649"/>
<gene>
    <name evidence="1" type="ORF">OLMES_2649</name>
</gene>
<dbReference type="Proteomes" id="UP000196027">
    <property type="component" value="Chromosome"/>
</dbReference>
<evidence type="ECO:0000313" key="1">
    <source>
        <dbReference type="EMBL" id="ARU56699.1"/>
    </source>
</evidence>
<organism evidence="1 2">
    <name type="scientific">Oleiphilus messinensis</name>
    <dbReference type="NCBI Taxonomy" id="141451"/>
    <lineage>
        <taxon>Bacteria</taxon>
        <taxon>Pseudomonadati</taxon>
        <taxon>Pseudomonadota</taxon>
        <taxon>Gammaproteobacteria</taxon>
        <taxon>Oceanospirillales</taxon>
        <taxon>Oleiphilaceae</taxon>
        <taxon>Oleiphilus</taxon>
    </lineage>
</organism>